<feature type="domain" description="Alpha/beta hydrolase fold-3" evidence="1">
    <location>
        <begin position="68"/>
        <end position="253"/>
    </location>
</feature>
<dbReference type="STRING" id="1037660.A0A066WR08"/>
<organism evidence="2 3">
    <name type="scientific">Tilletiaria anomala (strain ATCC 24038 / CBS 436.72 / UBC 951)</name>
    <dbReference type="NCBI Taxonomy" id="1037660"/>
    <lineage>
        <taxon>Eukaryota</taxon>
        <taxon>Fungi</taxon>
        <taxon>Dikarya</taxon>
        <taxon>Basidiomycota</taxon>
        <taxon>Ustilaginomycotina</taxon>
        <taxon>Exobasidiomycetes</taxon>
        <taxon>Georgefischeriales</taxon>
        <taxon>Tilletiariaceae</taxon>
        <taxon>Tilletiaria</taxon>
    </lineage>
</organism>
<dbReference type="InterPro" id="IPR029058">
    <property type="entry name" value="AB_hydrolase_fold"/>
</dbReference>
<protein>
    <submittedName>
        <fullName evidence="2">Alpha/beta-hydrolase</fullName>
    </submittedName>
</protein>
<evidence type="ECO:0000313" key="2">
    <source>
        <dbReference type="EMBL" id="KDN53080.1"/>
    </source>
</evidence>
<dbReference type="InterPro" id="IPR013094">
    <property type="entry name" value="AB_hydrolase_3"/>
</dbReference>
<dbReference type="Proteomes" id="UP000027361">
    <property type="component" value="Unassembled WGS sequence"/>
</dbReference>
<dbReference type="OrthoDB" id="408631at2759"/>
<dbReference type="EMBL" id="JMSN01000004">
    <property type="protein sequence ID" value="KDN53080.1"/>
    <property type="molecule type" value="Genomic_DNA"/>
</dbReference>
<dbReference type="AlphaFoldDB" id="A0A066WR08"/>
<dbReference type="RefSeq" id="XP_013245919.1">
    <property type="nucleotide sequence ID" value="XM_013390465.1"/>
</dbReference>
<keyword evidence="2" id="KW-0378">Hydrolase</keyword>
<gene>
    <name evidence="2" type="ORF">K437DRAFT_292522</name>
</gene>
<dbReference type="InParanoid" id="A0A066WR08"/>
<dbReference type="PANTHER" id="PTHR23024:SF242">
    <property type="entry name" value="ALPHA_BETA HYDROLASE FOLD-3 DOMAIN-CONTAINING PROTEIN-RELATED"/>
    <property type="match status" value="1"/>
</dbReference>
<keyword evidence="3" id="KW-1185">Reference proteome</keyword>
<evidence type="ECO:0000313" key="3">
    <source>
        <dbReference type="Proteomes" id="UP000027361"/>
    </source>
</evidence>
<proteinExistence type="predicted"/>
<dbReference type="GO" id="GO:0016787">
    <property type="term" value="F:hydrolase activity"/>
    <property type="evidence" value="ECO:0007669"/>
    <property type="project" value="UniProtKB-KW"/>
</dbReference>
<evidence type="ECO:0000259" key="1">
    <source>
        <dbReference type="Pfam" id="PF07859"/>
    </source>
</evidence>
<sequence length="284" mass="31655">MGANNTILSKPSNAKPRQQLRYYFEPPPPLGTVREIITVPLRHKNRRIKLHVYRPEPLYDGKDYTVSVNFHGSGFVLPCHGQDFHFCAQLCSRLNVVVLDADYRNAPEDPFPAAVEDANDVVPFALPPLDFSRLTLTSFSVGGNLALVTATRLGPQRVAAVSTDVIVLRFEHGQEPAKPNFQIRYQIEERSHSPLQGIIHCQGKRSLSCRVVHIICGDGDILWDDSDKLINKLKSANHPDATLNTVKHGGHAFDKAQRSPDGIKPRDYAYDVVFAAVERGHNHA</sequence>
<dbReference type="PANTHER" id="PTHR23024">
    <property type="entry name" value="ARYLACETAMIDE DEACETYLASE"/>
    <property type="match status" value="1"/>
</dbReference>
<dbReference type="InterPro" id="IPR050466">
    <property type="entry name" value="Carboxylest/Gibb_receptor"/>
</dbReference>
<name>A0A066WR08_TILAU</name>
<dbReference type="SUPFAM" id="SSF53474">
    <property type="entry name" value="alpha/beta-Hydrolases"/>
    <property type="match status" value="1"/>
</dbReference>
<comment type="caution">
    <text evidence="2">The sequence shown here is derived from an EMBL/GenBank/DDBJ whole genome shotgun (WGS) entry which is preliminary data.</text>
</comment>
<dbReference type="Gene3D" id="3.40.50.1820">
    <property type="entry name" value="alpha/beta hydrolase"/>
    <property type="match status" value="1"/>
</dbReference>
<dbReference type="GeneID" id="25267099"/>
<dbReference type="HOGENOM" id="CLU_012494_3_0_1"/>
<reference evidence="2 3" key="1">
    <citation type="submission" date="2014-05" db="EMBL/GenBank/DDBJ databases">
        <title>Draft genome sequence of a rare smut relative, Tilletiaria anomala UBC 951.</title>
        <authorList>
            <consortium name="DOE Joint Genome Institute"/>
            <person name="Toome M."/>
            <person name="Kuo A."/>
            <person name="Henrissat B."/>
            <person name="Lipzen A."/>
            <person name="Tritt A."/>
            <person name="Yoshinaga Y."/>
            <person name="Zane M."/>
            <person name="Barry K."/>
            <person name="Grigoriev I.V."/>
            <person name="Spatafora J.W."/>
            <person name="Aimea M.C."/>
        </authorList>
    </citation>
    <scope>NUCLEOTIDE SEQUENCE [LARGE SCALE GENOMIC DNA]</scope>
    <source>
        <strain evidence="2 3">UBC 951</strain>
    </source>
</reference>
<dbReference type="Pfam" id="PF07859">
    <property type="entry name" value="Abhydrolase_3"/>
    <property type="match status" value="1"/>
</dbReference>
<accession>A0A066WR08</accession>